<dbReference type="RefSeq" id="WP_264501149.1">
    <property type="nucleotide sequence ID" value="NZ_JAPDDS010000005.1"/>
</dbReference>
<dbReference type="EMBL" id="JAPDDS010000005">
    <property type="protein sequence ID" value="MCW1885192.1"/>
    <property type="molecule type" value="Genomic_DNA"/>
</dbReference>
<dbReference type="PANTHER" id="PTHR39550">
    <property type="entry name" value="SLL0658 PROTEIN"/>
    <property type="match status" value="1"/>
</dbReference>
<organism evidence="1 2">
    <name type="scientific">Luteolibacter flavescens</name>
    <dbReference type="NCBI Taxonomy" id="1859460"/>
    <lineage>
        <taxon>Bacteria</taxon>
        <taxon>Pseudomonadati</taxon>
        <taxon>Verrucomicrobiota</taxon>
        <taxon>Verrucomicrobiia</taxon>
        <taxon>Verrucomicrobiales</taxon>
        <taxon>Verrucomicrobiaceae</taxon>
        <taxon>Luteolibacter</taxon>
    </lineage>
</organism>
<accession>A0ABT3FNP6</accession>
<dbReference type="PANTHER" id="PTHR39550:SF1">
    <property type="entry name" value="SLL0658 PROTEIN"/>
    <property type="match status" value="1"/>
</dbReference>
<sequence length="161" mass="16667">MTLVINASPLIVLSKAGLMDIVLNLATELVIPEPVALEINRAKNPLDPARTWIGNHACLVRTAMPNTPFLAAWDLGAGETSVIALAESLAGSIAVLDDLAARRCAQALGLKVTGTLGIILAAKQRKILPAVKPALDAVIAAGMFISPSHIHQVLASAGEAN</sequence>
<name>A0ABT3FNP6_9BACT</name>
<dbReference type="Proteomes" id="UP001207930">
    <property type="component" value="Unassembled WGS sequence"/>
</dbReference>
<keyword evidence="2" id="KW-1185">Reference proteome</keyword>
<dbReference type="Pfam" id="PF11848">
    <property type="entry name" value="DUF3368"/>
    <property type="match status" value="1"/>
</dbReference>
<protein>
    <submittedName>
        <fullName evidence="1">DUF3368 domain-containing protein</fullName>
    </submittedName>
</protein>
<evidence type="ECO:0000313" key="1">
    <source>
        <dbReference type="EMBL" id="MCW1885192.1"/>
    </source>
</evidence>
<reference evidence="1 2" key="1">
    <citation type="submission" date="2022-10" db="EMBL/GenBank/DDBJ databases">
        <title>Luteolibacter flavescens strain MCCC 1K03193, whole genome shotgun sequencing project.</title>
        <authorList>
            <person name="Zhao G."/>
            <person name="Shen L."/>
        </authorList>
    </citation>
    <scope>NUCLEOTIDE SEQUENCE [LARGE SCALE GENOMIC DNA]</scope>
    <source>
        <strain evidence="1 2">MCCC 1K03193</strain>
    </source>
</reference>
<gene>
    <name evidence="1" type="ORF">OKA04_10675</name>
</gene>
<comment type="caution">
    <text evidence="1">The sequence shown here is derived from an EMBL/GenBank/DDBJ whole genome shotgun (WGS) entry which is preliminary data.</text>
</comment>
<dbReference type="InterPro" id="IPR021799">
    <property type="entry name" value="PIN-like_prokaryotic"/>
</dbReference>
<proteinExistence type="predicted"/>
<evidence type="ECO:0000313" key="2">
    <source>
        <dbReference type="Proteomes" id="UP001207930"/>
    </source>
</evidence>